<evidence type="ECO:0000313" key="4">
    <source>
        <dbReference type="Proteomes" id="UP000016648"/>
    </source>
</evidence>
<dbReference type="Proteomes" id="UP000016648">
    <property type="component" value="Unassembled WGS sequence"/>
</dbReference>
<dbReference type="PATRIC" id="fig|1115809.3.peg.1832"/>
<dbReference type="EMBL" id="AWEY01000032">
    <property type="protein sequence ID" value="ERK38857.1"/>
    <property type="molecule type" value="Genomic_DNA"/>
</dbReference>
<gene>
    <name evidence="3" type="ORF">HMPREF9135_0819</name>
</gene>
<dbReference type="RefSeq" id="WP_021589992.1">
    <property type="nucleotide sequence ID" value="NZ_AWEY01000032.1"/>
</dbReference>
<evidence type="ECO:0000256" key="1">
    <source>
        <dbReference type="SAM" id="MobiDB-lite"/>
    </source>
</evidence>
<comment type="caution">
    <text evidence="3">The sequence shown here is derived from an EMBL/GenBank/DDBJ whole genome shotgun (WGS) entry which is preliminary data.</text>
</comment>
<evidence type="ECO:0000313" key="3">
    <source>
        <dbReference type="EMBL" id="ERK38857.1"/>
    </source>
</evidence>
<accession>U2QJ64</accession>
<feature type="chain" id="PRO_5004633439" evidence="2">
    <location>
        <begin position="19"/>
        <end position="464"/>
    </location>
</feature>
<dbReference type="PROSITE" id="PS51257">
    <property type="entry name" value="PROKAR_LIPOPROTEIN"/>
    <property type="match status" value="1"/>
</dbReference>
<reference evidence="3 4" key="1">
    <citation type="submission" date="2013-08" db="EMBL/GenBank/DDBJ databases">
        <authorList>
            <person name="Durkin A.S."/>
            <person name="Haft D.R."/>
            <person name="McCorrison J."/>
            <person name="Torralba M."/>
            <person name="Gillis M."/>
            <person name="Haft D.H."/>
            <person name="Methe B."/>
            <person name="Sutton G."/>
            <person name="Nelson K.E."/>
        </authorList>
    </citation>
    <scope>NUCLEOTIDE SEQUENCE [LARGE SCALE GENOMIC DNA]</scope>
    <source>
        <strain evidence="3 4">F0067</strain>
    </source>
</reference>
<keyword evidence="3" id="KW-0449">Lipoprotein</keyword>
<dbReference type="AlphaFoldDB" id="U2QJ64"/>
<organism evidence="3 4">
    <name type="scientific">Segatella baroniae F0067</name>
    <dbReference type="NCBI Taxonomy" id="1115809"/>
    <lineage>
        <taxon>Bacteria</taxon>
        <taxon>Pseudomonadati</taxon>
        <taxon>Bacteroidota</taxon>
        <taxon>Bacteroidia</taxon>
        <taxon>Bacteroidales</taxon>
        <taxon>Prevotellaceae</taxon>
        <taxon>Segatella</taxon>
    </lineage>
</organism>
<feature type="region of interest" description="Disordered" evidence="1">
    <location>
        <begin position="20"/>
        <end position="47"/>
    </location>
</feature>
<keyword evidence="2" id="KW-0732">Signal</keyword>
<feature type="signal peptide" evidence="2">
    <location>
        <begin position="1"/>
        <end position="18"/>
    </location>
</feature>
<keyword evidence="4" id="KW-1185">Reference proteome</keyword>
<evidence type="ECO:0000256" key="2">
    <source>
        <dbReference type="SAM" id="SignalP"/>
    </source>
</evidence>
<protein>
    <submittedName>
        <fullName evidence="3">Putative lipoprotein</fullName>
    </submittedName>
</protein>
<sequence>MRKVLLAVALCAILSACGKDDSGNNENKPTTPPKKEEPTPPQAQSKEVKDEEIITYFGLDKSLTVQQALEKAKSTSGAKTIGGREINVTGVNEVSRDEKAGAFVVKVAGSAAGDAFEKTVAFTGFAQQPTDEWIARYVKVAWKSGVDYQKEFDFDELYRLKNTAKFTAKYLSQFIDFTASEPSEARIYTFTQDDLNKIEVKKIEYKPSSSGEGTISFSITYNNILGNTSGGSDRSLSLSFNKDSYYQRQVTVNTVAAKSLYMHGVYENLPVFYASLLQYDEKKFIPQVEHKAKNDSDNSIDVTLKLMDSNKKETEVARFSLTLKGFKPLTDLKNDLVLANSSELGTYFGQKFRDSNDGDKLSQVRQYDVKSWIDKAQKSIRRGGNLIELSSQEVKQGNGSSIVRVWKPSSGHGTNLDIYLSNPRFKVTEASKKGHFLHLKLNLEAVNEVSLDNVMLSLDVHLLQ</sequence>
<proteinExistence type="predicted"/>
<name>U2QJ64_9BACT</name>